<organism evidence="13 14">
    <name type="scientific">Gloeothece citriformis (strain PCC 7424)</name>
    <name type="common">Cyanothece sp. (strain PCC 7424)</name>
    <dbReference type="NCBI Taxonomy" id="65393"/>
    <lineage>
        <taxon>Bacteria</taxon>
        <taxon>Bacillati</taxon>
        <taxon>Cyanobacteriota</taxon>
        <taxon>Cyanophyceae</taxon>
        <taxon>Oscillatoriophycideae</taxon>
        <taxon>Chroococcales</taxon>
        <taxon>Aphanothecaceae</taxon>
        <taxon>Gloeothece</taxon>
        <taxon>Gloeothece citriformis</taxon>
    </lineage>
</organism>
<dbReference type="PROSITE" id="PS50046">
    <property type="entry name" value="PHYTOCHROME_2"/>
    <property type="match status" value="1"/>
</dbReference>
<evidence type="ECO:0000256" key="2">
    <source>
        <dbReference type="ARBA" id="ARBA00006402"/>
    </source>
</evidence>
<dbReference type="SUPFAM" id="SSF47384">
    <property type="entry name" value="Homodimeric domain of signal transducing histidine kinase"/>
    <property type="match status" value="1"/>
</dbReference>
<feature type="coiled-coil region" evidence="8">
    <location>
        <begin position="143"/>
        <end position="170"/>
    </location>
</feature>
<dbReference type="HOGENOM" id="CLU_281001_0_0_3"/>
<evidence type="ECO:0000259" key="9">
    <source>
        <dbReference type="PROSITE" id="PS50046"/>
    </source>
</evidence>
<evidence type="ECO:0000256" key="8">
    <source>
        <dbReference type="SAM" id="Coils"/>
    </source>
</evidence>
<feature type="domain" description="PAC" evidence="12">
    <location>
        <begin position="235"/>
        <end position="287"/>
    </location>
</feature>
<dbReference type="eggNOG" id="COG3829">
    <property type="taxonomic scope" value="Bacteria"/>
</dbReference>
<dbReference type="InterPro" id="IPR003594">
    <property type="entry name" value="HATPase_dom"/>
</dbReference>
<dbReference type="InterPro" id="IPR005467">
    <property type="entry name" value="His_kinase_dom"/>
</dbReference>
<dbReference type="SUPFAM" id="SSF55781">
    <property type="entry name" value="GAF domain-like"/>
    <property type="match status" value="2"/>
</dbReference>
<gene>
    <name evidence="13" type="ordered locus">PCC7424_5112</name>
</gene>
<dbReference type="eggNOG" id="COG2203">
    <property type="taxonomic scope" value="Bacteria"/>
</dbReference>
<accession>B7KGX6</accession>
<dbReference type="InterPro" id="IPR001610">
    <property type="entry name" value="PAC"/>
</dbReference>
<dbReference type="InterPro" id="IPR003018">
    <property type="entry name" value="GAF"/>
</dbReference>
<dbReference type="STRING" id="65393.PCC7424_5112"/>
<dbReference type="InterPro" id="IPR036097">
    <property type="entry name" value="HisK_dim/P_sf"/>
</dbReference>
<dbReference type="AlphaFoldDB" id="B7KGX6"/>
<comment type="similarity">
    <text evidence="2">In the N-terminal section; belongs to the phytochrome family.</text>
</comment>
<protein>
    <recommendedName>
        <fullName evidence="3">histidine kinase</fullName>
        <ecNumber evidence="3">2.7.13.3</ecNumber>
    </recommendedName>
</protein>
<dbReference type="KEGG" id="cyc:PCC7424_5112"/>
<evidence type="ECO:0000259" key="12">
    <source>
        <dbReference type="PROSITE" id="PS50113"/>
    </source>
</evidence>
<dbReference type="OrthoDB" id="437650at2"/>
<keyword evidence="14" id="KW-1185">Reference proteome</keyword>
<evidence type="ECO:0000256" key="4">
    <source>
        <dbReference type="ARBA" id="ARBA00022553"/>
    </source>
</evidence>
<feature type="domain" description="PAC" evidence="12">
    <location>
        <begin position="486"/>
        <end position="538"/>
    </location>
</feature>
<keyword evidence="4" id="KW-0597">Phosphoprotein</keyword>
<feature type="domain" description="Histidine kinase" evidence="10">
    <location>
        <begin position="1037"/>
        <end position="1251"/>
    </location>
</feature>
<evidence type="ECO:0000259" key="10">
    <source>
        <dbReference type="PROSITE" id="PS50109"/>
    </source>
</evidence>
<dbReference type="InterPro" id="IPR036890">
    <property type="entry name" value="HATPase_C_sf"/>
</dbReference>
<dbReference type="SMART" id="SM00091">
    <property type="entry name" value="PAS"/>
    <property type="match status" value="4"/>
</dbReference>
<dbReference type="PANTHER" id="PTHR43304:SF1">
    <property type="entry name" value="PAC DOMAIN-CONTAINING PROTEIN"/>
    <property type="match status" value="1"/>
</dbReference>
<dbReference type="Pfam" id="PF02518">
    <property type="entry name" value="HATPase_c"/>
    <property type="match status" value="1"/>
</dbReference>
<feature type="domain" description="Phytochrome chromophore attachment site" evidence="9">
    <location>
        <begin position="859"/>
        <end position="1003"/>
    </location>
</feature>
<dbReference type="PRINTS" id="PR00344">
    <property type="entry name" value="BCTRLSENSOR"/>
</dbReference>
<evidence type="ECO:0000256" key="3">
    <source>
        <dbReference type="ARBA" id="ARBA00012438"/>
    </source>
</evidence>
<dbReference type="InterPro" id="IPR000700">
    <property type="entry name" value="PAS-assoc_C"/>
</dbReference>
<dbReference type="Gene3D" id="3.30.565.10">
    <property type="entry name" value="Histidine kinase-like ATPase, C-terminal domain"/>
    <property type="match status" value="1"/>
</dbReference>
<evidence type="ECO:0000256" key="6">
    <source>
        <dbReference type="ARBA" id="ARBA00022777"/>
    </source>
</evidence>
<dbReference type="InterPro" id="IPR035965">
    <property type="entry name" value="PAS-like_dom_sf"/>
</dbReference>
<dbReference type="GO" id="GO:0000155">
    <property type="term" value="F:phosphorelay sensor kinase activity"/>
    <property type="evidence" value="ECO:0007669"/>
    <property type="project" value="InterPro"/>
</dbReference>
<dbReference type="Proteomes" id="UP000002384">
    <property type="component" value="Chromosome"/>
</dbReference>
<dbReference type="NCBIfam" id="TIGR00229">
    <property type="entry name" value="sensory_box"/>
    <property type="match status" value="4"/>
</dbReference>
<keyword evidence="7" id="KW-0902">Two-component regulatory system</keyword>
<dbReference type="PROSITE" id="PS50113">
    <property type="entry name" value="PAC"/>
    <property type="match status" value="4"/>
</dbReference>
<dbReference type="Pfam" id="PF08447">
    <property type="entry name" value="PAS_3"/>
    <property type="match status" value="1"/>
</dbReference>
<evidence type="ECO:0000256" key="5">
    <source>
        <dbReference type="ARBA" id="ARBA00022679"/>
    </source>
</evidence>
<dbReference type="FunFam" id="3.30.565.10:FF:000006">
    <property type="entry name" value="Sensor histidine kinase WalK"/>
    <property type="match status" value="1"/>
</dbReference>
<dbReference type="InterPro" id="IPR000014">
    <property type="entry name" value="PAS"/>
</dbReference>
<dbReference type="PROSITE" id="PS50112">
    <property type="entry name" value="PAS"/>
    <property type="match status" value="3"/>
</dbReference>
<dbReference type="CDD" id="cd00130">
    <property type="entry name" value="PAS"/>
    <property type="match status" value="3"/>
</dbReference>
<keyword evidence="5" id="KW-0808">Transferase</keyword>
<evidence type="ECO:0000256" key="7">
    <source>
        <dbReference type="ARBA" id="ARBA00023012"/>
    </source>
</evidence>
<feature type="coiled-coil region" evidence="8">
    <location>
        <begin position="1001"/>
        <end position="1028"/>
    </location>
</feature>
<dbReference type="Pfam" id="PF01590">
    <property type="entry name" value="GAF"/>
    <property type="match status" value="1"/>
</dbReference>
<dbReference type="CDD" id="cd16921">
    <property type="entry name" value="HATPase_FilI-like"/>
    <property type="match status" value="1"/>
</dbReference>
<feature type="domain" description="PAS" evidence="11">
    <location>
        <begin position="414"/>
        <end position="484"/>
    </location>
</feature>
<evidence type="ECO:0000259" key="11">
    <source>
        <dbReference type="PROSITE" id="PS50112"/>
    </source>
</evidence>
<dbReference type="SMART" id="SM00387">
    <property type="entry name" value="HATPase_c"/>
    <property type="match status" value="1"/>
</dbReference>
<comment type="catalytic activity">
    <reaction evidence="1">
        <text>ATP + protein L-histidine = ADP + protein N-phospho-L-histidine.</text>
        <dbReference type="EC" id="2.7.13.3"/>
    </reaction>
</comment>
<dbReference type="InterPro" id="IPR004358">
    <property type="entry name" value="Sig_transdc_His_kin-like_C"/>
</dbReference>
<evidence type="ECO:0000313" key="14">
    <source>
        <dbReference type="Proteomes" id="UP000002384"/>
    </source>
</evidence>
<dbReference type="InterPro" id="IPR029016">
    <property type="entry name" value="GAF-like_dom_sf"/>
</dbReference>
<dbReference type="Pfam" id="PF00512">
    <property type="entry name" value="HisKA"/>
    <property type="match status" value="1"/>
</dbReference>
<feature type="domain" description="PAC" evidence="12">
    <location>
        <begin position="362"/>
        <end position="413"/>
    </location>
</feature>
<evidence type="ECO:0000313" key="13">
    <source>
        <dbReference type="EMBL" id="ACK73463.1"/>
    </source>
</evidence>
<dbReference type="SUPFAM" id="SSF55785">
    <property type="entry name" value="PYP-like sensor domain (PAS domain)"/>
    <property type="match status" value="4"/>
</dbReference>
<proteinExistence type="inferred from homology"/>
<dbReference type="InterPro" id="IPR052162">
    <property type="entry name" value="Sensor_kinase/Photoreceptor"/>
</dbReference>
<dbReference type="Gene3D" id="3.30.450.40">
    <property type="match status" value="2"/>
</dbReference>
<dbReference type="InterPro" id="IPR003661">
    <property type="entry name" value="HisK_dim/P_dom"/>
</dbReference>
<dbReference type="InterPro" id="IPR013656">
    <property type="entry name" value="PAS_4"/>
</dbReference>
<reference evidence="14" key="1">
    <citation type="journal article" date="2011" name="MBio">
        <title>Novel metabolic attributes of the genus Cyanothece, comprising a group of unicellular nitrogen-fixing Cyanobacteria.</title>
        <authorList>
            <person name="Bandyopadhyay A."/>
            <person name="Elvitigala T."/>
            <person name="Welsh E."/>
            <person name="Stockel J."/>
            <person name="Liberton M."/>
            <person name="Min H."/>
            <person name="Sherman L.A."/>
            <person name="Pakrasi H.B."/>
        </authorList>
    </citation>
    <scope>NUCLEOTIDE SEQUENCE [LARGE SCALE GENOMIC DNA]</scope>
    <source>
        <strain evidence="14">PCC 7424</strain>
    </source>
</reference>
<dbReference type="SMART" id="SM00065">
    <property type="entry name" value="GAF"/>
    <property type="match status" value="2"/>
</dbReference>
<dbReference type="EC" id="2.7.13.3" evidence="3"/>
<dbReference type="SUPFAM" id="SSF55874">
    <property type="entry name" value="ATPase domain of HSP90 chaperone/DNA topoisomerase II/histidine kinase"/>
    <property type="match status" value="1"/>
</dbReference>
<dbReference type="eggNOG" id="COG4251">
    <property type="taxonomic scope" value="Bacteria"/>
</dbReference>
<dbReference type="EMBL" id="CP001291">
    <property type="protein sequence ID" value="ACK73463.1"/>
    <property type="molecule type" value="Genomic_DNA"/>
</dbReference>
<dbReference type="Pfam" id="PF08448">
    <property type="entry name" value="PAS_4"/>
    <property type="match status" value="3"/>
</dbReference>
<feature type="domain" description="PAS" evidence="11">
    <location>
        <begin position="160"/>
        <end position="232"/>
    </location>
</feature>
<dbReference type="PANTHER" id="PTHR43304">
    <property type="entry name" value="PHYTOCHROME-LIKE PROTEIN CPH1"/>
    <property type="match status" value="1"/>
</dbReference>
<feature type="domain" description="PAC" evidence="12">
    <location>
        <begin position="788"/>
        <end position="839"/>
    </location>
</feature>
<dbReference type="RefSeq" id="WP_015957043.1">
    <property type="nucleotide sequence ID" value="NC_011729.1"/>
</dbReference>
<dbReference type="PROSITE" id="PS50109">
    <property type="entry name" value="HIS_KIN"/>
    <property type="match status" value="1"/>
</dbReference>
<keyword evidence="6 13" id="KW-0418">Kinase</keyword>
<evidence type="ECO:0000256" key="1">
    <source>
        <dbReference type="ARBA" id="ARBA00000085"/>
    </source>
</evidence>
<dbReference type="SMART" id="SM00086">
    <property type="entry name" value="PAC"/>
    <property type="match status" value="3"/>
</dbReference>
<dbReference type="SMART" id="SM00388">
    <property type="entry name" value="HisKA"/>
    <property type="match status" value="1"/>
</dbReference>
<name>B7KGX6_GLOC7</name>
<feature type="domain" description="PAS" evidence="11">
    <location>
        <begin position="288"/>
        <end position="359"/>
    </location>
</feature>
<dbReference type="InterPro" id="IPR013655">
    <property type="entry name" value="PAS_fold_3"/>
</dbReference>
<sequence>MNTPIKAVLLSQDEKNYSIVKNLFTTIDNNRFELEWIVLEQTQIRQVISQNYQVYLIDAHLWINPSQEQAQNLATLQKYLSPLINQISPTPIILLTDNSFLGKATLELGIEDYWDKNELTPSIIERSLRLTLKNTQQNGHQERVLEENKLKQKIRQLEEYKNKYEAGIEAREEIFYEWNSQTNQIFWRGNLEENLGYCAKEIINHLDWWNDLIHPEDQLKFAVAIEQMSETREPIKRNYRIRRKDGKYILLEDLGKFFRDSQGKWVRMAGFIKDITESNQVKERLKKQEQSFKNLGENIPDAVIRLDQNNRYLYVNSTVEKITRLPSEKILGKTFKEIGLPDSVVNLWTQTHQEVFESGEKRIIEYEYPSVEGKTYWQNQIVPEFNQKGKIESLLIIGRNLTEGKQIEEALRTNEEQLRLLMDSLPVCIAYTDAEQRYQFINKNYERWFGHKKEEIFGKTLQEVLGQQAYQVVRDNVERALRGELVTYETTVPYQDGGSRHVLGNLIPDLGENSQIKGYYALITDISERKRIEEKLRYRLLLETAITLVSKELATYEQVDFKRILQILGVAVKANRVYLLRFYKNGTQASMIHEWCAHHIHPKLKQFQQINVSKSSWWLTQLQHQKKVFYTNIDDLLAETEESLTSKGVNSGVGIPIYHKFGKLWGQIGFDSIGQTLKISPEEDSQLLQVVGDLIYRYYERIMAQEKLQASESLYSSIFNHSADAIFLVKVLPEGEFIYETVNPAYEQATGFFLEQIIKKKPRDIFPLSIATQTEQWYRTCVKLKETLFYEETLELPVGTRIWRTHLVPIANSQGEIVTIQGSSRDITEVRQAIDEQIRSAKFQHLLASLTIKIRQLFQIEEILETAVKEIQTTLSADRVLFLKLNSQGSGKVVYESVVDGFPSLLNRVYEDDCFVHYYQTQYDFGEIKVCSNINEENFQDCYRELLQQAQIQSYLNFPIMIYQDSQDSKSEILWGILSVQQCRNYRQWTTDEIDILKQITTQLSIALKQAQLRKQEMEQRQELARSNQDLEQFAYIVSHDLQEPLGIISSYGQLLHRHCQKQLDPKAETYIDRMLNSVKRMRQQIEDLLQYSRIGTRKQTLQLIDSHSVLRQAIANLEIPIKKHNAQIEINSSLPNLRVDPSQLRQLWQNLISNAIKYHQNIPPVIKINCQRQKDEWLFSIQDNGIGINPRYYERIFQVFQRLHTQEDYPGTGIGLAICQRIVHRHGGRIWVESELGQGSTFYFTIADNKD</sequence>
<dbReference type="CDD" id="cd00082">
    <property type="entry name" value="HisKA"/>
    <property type="match status" value="1"/>
</dbReference>
<keyword evidence="8" id="KW-0175">Coiled coil</keyword>
<dbReference type="Gene3D" id="1.10.287.130">
    <property type="match status" value="1"/>
</dbReference>
<dbReference type="Gene3D" id="3.30.450.20">
    <property type="entry name" value="PAS domain"/>
    <property type="match status" value="4"/>
</dbReference>
<dbReference type="InterPro" id="IPR016132">
    <property type="entry name" value="Phyto_chromo_attachment"/>
</dbReference>